<dbReference type="AlphaFoldDB" id="A0A512DLY3"/>
<dbReference type="OrthoDB" id="9911676at2"/>
<dbReference type="EMBL" id="BJYZ01000006">
    <property type="protein sequence ID" value="GEO37478.1"/>
    <property type="molecule type" value="Genomic_DNA"/>
</dbReference>
<accession>A0A512DLY3</accession>
<dbReference type="Proteomes" id="UP000321523">
    <property type="component" value="Unassembled WGS sequence"/>
</dbReference>
<sequence>MATVHVEGELRGHVAAALKDYIDKLKEFQDSTPSKAAKADYDRTIADVRKLVDAVEADAG</sequence>
<protein>
    <submittedName>
        <fullName evidence="1">Uncharacterized protein</fullName>
    </submittedName>
</protein>
<evidence type="ECO:0000313" key="1">
    <source>
        <dbReference type="EMBL" id="GEO37478.1"/>
    </source>
</evidence>
<reference evidence="1 2" key="1">
    <citation type="submission" date="2019-07" db="EMBL/GenBank/DDBJ databases">
        <title>Whole genome shotgun sequence of Skermanella aerolata NBRC 106429.</title>
        <authorList>
            <person name="Hosoyama A."/>
            <person name="Uohara A."/>
            <person name="Ohji S."/>
            <person name="Ichikawa N."/>
        </authorList>
    </citation>
    <scope>NUCLEOTIDE SEQUENCE [LARGE SCALE GENOMIC DNA]</scope>
    <source>
        <strain evidence="1 2">NBRC 106429</strain>
    </source>
</reference>
<name>A0A512DLY3_9PROT</name>
<evidence type="ECO:0000313" key="2">
    <source>
        <dbReference type="Proteomes" id="UP000321523"/>
    </source>
</evidence>
<organism evidence="1 2">
    <name type="scientific">Skermanella aerolata</name>
    <dbReference type="NCBI Taxonomy" id="393310"/>
    <lineage>
        <taxon>Bacteria</taxon>
        <taxon>Pseudomonadati</taxon>
        <taxon>Pseudomonadota</taxon>
        <taxon>Alphaproteobacteria</taxon>
        <taxon>Rhodospirillales</taxon>
        <taxon>Azospirillaceae</taxon>
        <taxon>Skermanella</taxon>
    </lineage>
</organism>
<dbReference type="RefSeq" id="WP_044427209.1">
    <property type="nucleotide sequence ID" value="NZ_BJYZ01000006.1"/>
</dbReference>
<gene>
    <name evidence="1" type="ORF">SAE02_16260</name>
</gene>
<keyword evidence="2" id="KW-1185">Reference proteome</keyword>
<comment type="caution">
    <text evidence="1">The sequence shown here is derived from an EMBL/GenBank/DDBJ whole genome shotgun (WGS) entry which is preliminary data.</text>
</comment>
<proteinExistence type="predicted"/>